<proteinExistence type="predicted"/>
<sequence>MECLTGLWSFAYYVQLQELTALVRRLINDDSKLRRWPVSSLVAAVEMDYLFIHQGLNRSYIEMQKYHVAYSVAGDLIVDKVTMSNRAAMMQFYVEDSVMPEPVVEGG</sequence>
<protein>
    <submittedName>
        <fullName evidence="1">Uncharacterized protein</fullName>
    </submittedName>
</protein>
<evidence type="ECO:0000313" key="1">
    <source>
        <dbReference type="EMBL" id="KAF5876778.1"/>
    </source>
</evidence>
<dbReference type="Proteomes" id="UP000531561">
    <property type="component" value="Unassembled WGS sequence"/>
</dbReference>
<gene>
    <name evidence="1" type="ORF">Bfra_003184</name>
</gene>
<evidence type="ECO:0000313" key="2">
    <source>
        <dbReference type="Proteomes" id="UP000531561"/>
    </source>
</evidence>
<keyword evidence="2" id="KW-1185">Reference proteome</keyword>
<name>A0A8H6B068_9HELO</name>
<accession>A0A8H6B068</accession>
<organism evidence="1 2">
    <name type="scientific">Botrytis fragariae</name>
    <dbReference type="NCBI Taxonomy" id="1964551"/>
    <lineage>
        <taxon>Eukaryota</taxon>
        <taxon>Fungi</taxon>
        <taxon>Dikarya</taxon>
        <taxon>Ascomycota</taxon>
        <taxon>Pezizomycotina</taxon>
        <taxon>Leotiomycetes</taxon>
        <taxon>Helotiales</taxon>
        <taxon>Sclerotiniaceae</taxon>
        <taxon>Botrytis</taxon>
    </lineage>
</organism>
<dbReference type="EMBL" id="JABFCT010000004">
    <property type="protein sequence ID" value="KAF5876778.1"/>
    <property type="molecule type" value="Genomic_DNA"/>
</dbReference>
<dbReference type="RefSeq" id="XP_037195724.1">
    <property type="nucleotide sequence ID" value="XM_037333596.1"/>
</dbReference>
<reference evidence="1 2" key="1">
    <citation type="journal article" date="2020" name="Phytopathology">
        <title>A high-quality genome resource of Botrytis fragariae, a new and rapidly spreading fungal pathogen causing strawberry gray mold in the U.S.A.</title>
        <authorList>
            <person name="Wu Y."/>
            <person name="Saski C.A."/>
            <person name="Schnabel G."/>
            <person name="Xiao S."/>
            <person name="Hu M."/>
        </authorList>
    </citation>
    <scope>NUCLEOTIDE SEQUENCE [LARGE SCALE GENOMIC DNA]</scope>
    <source>
        <strain evidence="1 2">BVB16</strain>
    </source>
</reference>
<comment type="caution">
    <text evidence="1">The sequence shown here is derived from an EMBL/GenBank/DDBJ whole genome shotgun (WGS) entry which is preliminary data.</text>
</comment>
<dbReference type="GeneID" id="59257288"/>
<dbReference type="AlphaFoldDB" id="A0A8H6B068"/>